<sequence>AWEFTQCNLRVPSSVCRCCCKGDECNKGSLSCWSDTKALKCEPGHTTPRNGRLVCTNVNEEGSQCTFECNLDMAQVREIAGREENIITDAIEGGFEALTAQFSKKVGDMICRNPCKHTLHDHLAL</sequence>
<evidence type="ECO:0000313" key="2">
    <source>
        <dbReference type="Proteomes" id="UP000007875"/>
    </source>
</evidence>
<dbReference type="Proteomes" id="UP000007875">
    <property type="component" value="Unassembled WGS sequence"/>
</dbReference>
<accession>H2ZPP1</accession>
<dbReference type="AlphaFoldDB" id="H2ZPP1"/>
<organism evidence="1 2">
    <name type="scientific">Ciona savignyi</name>
    <name type="common">Pacific transparent sea squirt</name>
    <dbReference type="NCBI Taxonomy" id="51511"/>
    <lineage>
        <taxon>Eukaryota</taxon>
        <taxon>Metazoa</taxon>
        <taxon>Chordata</taxon>
        <taxon>Tunicata</taxon>
        <taxon>Ascidiacea</taxon>
        <taxon>Phlebobranchia</taxon>
        <taxon>Cionidae</taxon>
        <taxon>Ciona</taxon>
    </lineage>
</organism>
<proteinExistence type="predicted"/>
<dbReference type="GeneTree" id="ENSGT00940000165024"/>
<name>H2ZPP1_CIOSA</name>
<evidence type="ECO:0000313" key="1">
    <source>
        <dbReference type="Ensembl" id="ENSCSAVP00000019557.1"/>
    </source>
</evidence>
<dbReference type="Ensembl" id="ENSCSAVT00000019769.1">
    <property type="protein sequence ID" value="ENSCSAVP00000019557.1"/>
    <property type="gene ID" value="ENSCSAVG00000011468.1"/>
</dbReference>
<reference evidence="1" key="2">
    <citation type="submission" date="2025-08" db="UniProtKB">
        <authorList>
            <consortium name="Ensembl"/>
        </authorList>
    </citation>
    <scope>IDENTIFICATION</scope>
</reference>
<reference evidence="1" key="3">
    <citation type="submission" date="2025-09" db="UniProtKB">
        <authorList>
            <consortium name="Ensembl"/>
        </authorList>
    </citation>
    <scope>IDENTIFICATION</scope>
</reference>
<keyword evidence="2" id="KW-1185">Reference proteome</keyword>
<dbReference type="HOGENOM" id="CLU_1997618_0_0_1"/>
<reference evidence="2" key="1">
    <citation type="submission" date="2003-08" db="EMBL/GenBank/DDBJ databases">
        <authorList>
            <person name="Birren B."/>
            <person name="Nusbaum C."/>
            <person name="Abebe A."/>
            <person name="Abouelleil A."/>
            <person name="Adekoya E."/>
            <person name="Ait-zahra M."/>
            <person name="Allen N."/>
            <person name="Allen T."/>
            <person name="An P."/>
            <person name="Anderson M."/>
            <person name="Anderson S."/>
            <person name="Arachchi H."/>
            <person name="Armbruster J."/>
            <person name="Bachantsang P."/>
            <person name="Baldwin J."/>
            <person name="Barry A."/>
            <person name="Bayul T."/>
            <person name="Blitshsteyn B."/>
            <person name="Bloom T."/>
            <person name="Blye J."/>
            <person name="Boguslavskiy L."/>
            <person name="Borowsky M."/>
            <person name="Boukhgalter B."/>
            <person name="Brunache A."/>
            <person name="Butler J."/>
            <person name="Calixte N."/>
            <person name="Calvo S."/>
            <person name="Camarata J."/>
            <person name="Campo K."/>
            <person name="Chang J."/>
            <person name="Cheshatsang Y."/>
            <person name="Citroen M."/>
            <person name="Collymore A."/>
            <person name="Considine T."/>
            <person name="Cook A."/>
            <person name="Cooke P."/>
            <person name="Corum B."/>
            <person name="Cuomo C."/>
            <person name="David R."/>
            <person name="Dawoe T."/>
            <person name="Degray S."/>
            <person name="Dodge S."/>
            <person name="Dooley K."/>
            <person name="Dorje P."/>
            <person name="Dorjee K."/>
            <person name="Dorris L."/>
            <person name="Duffey N."/>
            <person name="Dupes A."/>
            <person name="Elkins T."/>
            <person name="Engels R."/>
            <person name="Erickson J."/>
            <person name="Farina A."/>
            <person name="Faro S."/>
            <person name="Ferreira P."/>
            <person name="Fischer H."/>
            <person name="Fitzgerald M."/>
            <person name="Foley K."/>
            <person name="Gage D."/>
            <person name="Galagan J."/>
            <person name="Gearin G."/>
            <person name="Gnerre S."/>
            <person name="Gnirke A."/>
            <person name="Goyette A."/>
            <person name="Graham J."/>
            <person name="Grandbois E."/>
            <person name="Gyaltsen K."/>
            <person name="Hafez N."/>
            <person name="Hagopian D."/>
            <person name="Hagos B."/>
            <person name="Hall J."/>
            <person name="Hatcher B."/>
            <person name="Heller A."/>
            <person name="Higgins H."/>
            <person name="Honan T."/>
            <person name="Horn A."/>
            <person name="Houde N."/>
            <person name="Hughes L."/>
            <person name="Hulme W."/>
            <person name="Husby E."/>
            <person name="Iliev I."/>
            <person name="Jaffe D."/>
            <person name="Jones C."/>
            <person name="Kamal M."/>
            <person name="Kamat A."/>
            <person name="Kamvysselis M."/>
            <person name="Karlsson E."/>
            <person name="Kells C."/>
            <person name="Kieu A."/>
            <person name="Kisner P."/>
            <person name="Kodira C."/>
            <person name="Kulbokas E."/>
            <person name="Labutti K."/>
            <person name="Lama D."/>
            <person name="Landers T."/>
            <person name="Leger J."/>
            <person name="Levine S."/>
            <person name="Lewis D."/>
            <person name="Lewis T."/>
            <person name="Lindblad-toh K."/>
            <person name="Liu X."/>
            <person name="Lokyitsang T."/>
            <person name="Lokyitsang Y."/>
            <person name="Lucien O."/>
            <person name="Lui A."/>
            <person name="Ma L.J."/>
            <person name="Mabbitt R."/>
            <person name="Macdonald J."/>
            <person name="Maclean C."/>
            <person name="Major J."/>
            <person name="Manning J."/>
            <person name="Marabella R."/>
            <person name="Maru K."/>
            <person name="Matthews C."/>
            <person name="Mauceli E."/>
            <person name="Mccarthy M."/>
            <person name="Mcdonough S."/>
            <person name="Mcghee T."/>
            <person name="Meldrim J."/>
            <person name="Meneus L."/>
            <person name="Mesirov J."/>
            <person name="Mihalev A."/>
            <person name="Mihova T."/>
            <person name="Mikkelsen T."/>
            <person name="Mlenga V."/>
            <person name="Moru K."/>
            <person name="Mozes J."/>
            <person name="Mulrain L."/>
            <person name="Munson G."/>
            <person name="Naylor J."/>
            <person name="Newes C."/>
            <person name="Nguyen C."/>
            <person name="Nguyen N."/>
            <person name="Nguyen T."/>
            <person name="Nicol R."/>
            <person name="Nielsen C."/>
            <person name="Nizzari M."/>
            <person name="Norbu C."/>
            <person name="Norbu N."/>
            <person name="O'donnell P."/>
            <person name="Okoawo O."/>
            <person name="O'leary S."/>
            <person name="Omotosho B."/>
            <person name="O'neill K."/>
            <person name="Osman S."/>
            <person name="Parker S."/>
            <person name="Perrin D."/>
            <person name="Phunkhang P."/>
            <person name="Piqani B."/>
            <person name="Purcell S."/>
            <person name="Rachupka T."/>
            <person name="Ramasamy U."/>
            <person name="Rameau R."/>
            <person name="Ray V."/>
            <person name="Raymond C."/>
            <person name="Retta R."/>
            <person name="Richardson S."/>
            <person name="Rise C."/>
            <person name="Rodriguez J."/>
            <person name="Rogers J."/>
            <person name="Rogov P."/>
            <person name="Rutman M."/>
            <person name="Schupbach R."/>
            <person name="Seaman C."/>
            <person name="Settipalli S."/>
            <person name="Sharpe T."/>
            <person name="Sheridan J."/>
            <person name="Sherpa N."/>
            <person name="Shi J."/>
            <person name="Smirnov S."/>
            <person name="Smith C."/>
            <person name="Sougnez C."/>
            <person name="Spencer B."/>
            <person name="Stalker J."/>
            <person name="Stange-thomann N."/>
            <person name="Stavropoulos S."/>
            <person name="Stetson K."/>
            <person name="Stone C."/>
            <person name="Stone S."/>
            <person name="Stubbs M."/>
            <person name="Talamas J."/>
            <person name="Tchuinga P."/>
            <person name="Tenzing P."/>
            <person name="Tesfaye S."/>
            <person name="Theodore J."/>
            <person name="Thoulutsang Y."/>
            <person name="Topham K."/>
            <person name="Towey S."/>
            <person name="Tsamla T."/>
            <person name="Tsomo N."/>
            <person name="Vallee D."/>
            <person name="Vassiliev H."/>
            <person name="Venkataraman V."/>
            <person name="Vinson J."/>
            <person name="Vo A."/>
            <person name="Wade C."/>
            <person name="Wang S."/>
            <person name="Wangchuk T."/>
            <person name="Wangdi T."/>
            <person name="Whittaker C."/>
            <person name="Wilkinson J."/>
            <person name="Wu Y."/>
            <person name="Wyman D."/>
            <person name="Yadav S."/>
            <person name="Yang S."/>
            <person name="Yang X."/>
            <person name="Yeager S."/>
            <person name="Yee E."/>
            <person name="Young G."/>
            <person name="Zainoun J."/>
            <person name="Zembeck L."/>
            <person name="Zimmer A."/>
            <person name="Zody M."/>
            <person name="Lander E."/>
        </authorList>
    </citation>
    <scope>NUCLEOTIDE SEQUENCE [LARGE SCALE GENOMIC DNA]</scope>
</reference>
<protein>
    <submittedName>
        <fullName evidence="1">Uncharacterized protein</fullName>
    </submittedName>
</protein>